<dbReference type="EMBL" id="JAHCRT010000002">
    <property type="protein sequence ID" value="MDQ9293014.1"/>
    <property type="molecule type" value="Genomic_DNA"/>
</dbReference>
<accession>A0A370V3F6</accession>
<dbReference type="Proteomes" id="UP000254454">
    <property type="component" value="Unassembled WGS sequence"/>
</dbReference>
<evidence type="ECO:0000313" key="6">
    <source>
        <dbReference type="EMBL" id="VED77991.1"/>
    </source>
</evidence>
<dbReference type="EMBL" id="QONO01000195">
    <property type="protein sequence ID" value="RDR23426.1"/>
    <property type="molecule type" value="Genomic_DNA"/>
</dbReference>
<evidence type="ECO:0000313" key="12">
    <source>
        <dbReference type="Proteomes" id="UP001235723"/>
    </source>
</evidence>
<keyword evidence="12" id="KW-1185">Reference proteome</keyword>
<dbReference type="EMBL" id="CP058207">
    <property type="protein sequence ID" value="QLP27014.1"/>
    <property type="molecule type" value="Genomic_DNA"/>
</dbReference>
<proteinExistence type="predicted"/>
<dbReference type="EMBL" id="LR134270">
    <property type="protein sequence ID" value="VED77991.1"/>
    <property type="molecule type" value="Genomic_DNA"/>
</dbReference>
<evidence type="ECO:0000313" key="4">
    <source>
        <dbReference type="EMBL" id="QLX30112.1"/>
    </source>
</evidence>
<dbReference type="Proteomes" id="UP000277464">
    <property type="component" value="Chromosome"/>
</dbReference>
<dbReference type="Proteomes" id="UP001235723">
    <property type="component" value="Unassembled WGS sequence"/>
</dbReference>
<reference evidence="9 10" key="3">
    <citation type="submission" date="2020-06" db="EMBL/GenBank/DDBJ databases">
        <title>REHAB project genomes.</title>
        <authorList>
            <person name="Shaw L.P."/>
        </authorList>
    </citation>
    <scope>NUCLEOTIDE SEQUENCE [LARGE SCALE GENOMIC DNA]</scope>
    <source>
        <strain evidence="2 9">RHB42-C09</strain>
        <strain evidence="4 11">RHBSTW-00777</strain>
        <strain evidence="3 10">RHBSTW-00814</strain>
    </source>
</reference>
<organism evidence="5 7">
    <name type="scientific">Escherichia marmotae</name>
    <dbReference type="NCBI Taxonomy" id="1499973"/>
    <lineage>
        <taxon>Bacteria</taxon>
        <taxon>Pseudomonadati</taxon>
        <taxon>Pseudomonadota</taxon>
        <taxon>Gammaproteobacteria</taxon>
        <taxon>Enterobacterales</taxon>
        <taxon>Enterobacteriaceae</taxon>
        <taxon>Escherichia</taxon>
    </lineage>
</organism>
<gene>
    <name evidence="5" type="ORF">C4A13_01246</name>
    <name evidence="2" type="ORF">HV018_10215</name>
    <name evidence="4" type="ORF">HV276_10505</name>
    <name evidence="3" type="ORF">HV284_02525</name>
    <name evidence="1" type="ORF">KJE03_05855</name>
    <name evidence="6" type="ORF">NCTC8196_02252</name>
</gene>
<sequence>MANILGPGCSAVLAYHDGERVRFAVAVEGENNICAGVRYRLNEQHQFVEC</sequence>
<name>A0A370V3F6_9ESCH</name>
<dbReference type="Proteomes" id="UP000512115">
    <property type="component" value="Chromosome"/>
</dbReference>
<evidence type="ECO:0000313" key="3">
    <source>
        <dbReference type="EMBL" id="QLV00039.1"/>
    </source>
</evidence>
<evidence type="ECO:0000313" key="5">
    <source>
        <dbReference type="EMBL" id="RDR23426.1"/>
    </source>
</evidence>
<dbReference type="EMBL" id="CP056159">
    <property type="protein sequence ID" value="QLV00039.1"/>
    <property type="molecule type" value="Genomic_DNA"/>
</dbReference>
<dbReference type="Proteomes" id="UP000510862">
    <property type="component" value="Chromosome"/>
</dbReference>
<evidence type="ECO:0000313" key="10">
    <source>
        <dbReference type="Proteomes" id="UP000512115"/>
    </source>
</evidence>
<reference evidence="6 8" key="2">
    <citation type="submission" date="2018-12" db="EMBL/GenBank/DDBJ databases">
        <authorList>
            <consortium name="Pathogen Informatics"/>
        </authorList>
    </citation>
    <scope>NUCLEOTIDE SEQUENCE [LARGE SCALE GENOMIC DNA]</scope>
    <source>
        <strain evidence="6 8">NCTC8196</strain>
    </source>
</reference>
<reference evidence="1 12" key="4">
    <citation type="submission" date="2021-05" db="EMBL/GenBank/DDBJ databases">
        <title>Genome sequence of E. marmotae isolates.</title>
        <authorList>
            <person name="Binsker U."/>
            <person name="Hammerl J.A."/>
        </authorList>
    </citation>
    <scope>NUCLEOTIDE SEQUENCE [LARGE SCALE GENOMIC DNA]</scope>
    <source>
        <strain evidence="1 12">21-MO00586</strain>
    </source>
</reference>
<evidence type="ECO:0000313" key="8">
    <source>
        <dbReference type="Proteomes" id="UP000277464"/>
    </source>
</evidence>
<protein>
    <submittedName>
        <fullName evidence="6">Putative oxidoreductase subunit</fullName>
    </submittedName>
</protein>
<evidence type="ECO:0000313" key="2">
    <source>
        <dbReference type="EMBL" id="QLP27014.1"/>
    </source>
</evidence>
<dbReference type="EMBL" id="CP056165">
    <property type="protein sequence ID" value="QLX30112.1"/>
    <property type="molecule type" value="Genomic_DNA"/>
</dbReference>
<evidence type="ECO:0000313" key="11">
    <source>
        <dbReference type="Proteomes" id="UP000512146"/>
    </source>
</evidence>
<dbReference type="Proteomes" id="UP000512146">
    <property type="component" value="Chromosome"/>
</dbReference>
<evidence type="ECO:0000313" key="7">
    <source>
        <dbReference type="Proteomes" id="UP000254454"/>
    </source>
</evidence>
<evidence type="ECO:0000313" key="9">
    <source>
        <dbReference type="Proteomes" id="UP000510862"/>
    </source>
</evidence>
<evidence type="ECO:0000313" key="1">
    <source>
        <dbReference type="EMBL" id="MDQ9293014.1"/>
    </source>
</evidence>
<reference evidence="5 7" key="1">
    <citation type="submission" date="2018-06" db="EMBL/GenBank/DDBJ databases">
        <title>Recombination Drives Gene Content and Phenotype Evolution in Wild Type E. coli Strains.</title>
        <authorList>
            <person name="Field C.M."/>
            <person name="Silander O.K."/>
            <person name="Van Nimwegen E."/>
        </authorList>
    </citation>
    <scope>NUCLEOTIDE SEQUENCE [LARGE SCALE GENOMIC DNA]</scope>
    <source>
        <strain evidence="5 7">SC344</strain>
    </source>
</reference>
<dbReference type="AlphaFoldDB" id="A0A370V3F6"/>